<evidence type="ECO:0000313" key="1">
    <source>
        <dbReference type="EMBL" id="JAD40328.1"/>
    </source>
</evidence>
<name>A0A0A8ZRK9_ARUDO</name>
<reference evidence="1" key="1">
    <citation type="submission" date="2014-09" db="EMBL/GenBank/DDBJ databases">
        <authorList>
            <person name="Magalhaes I.L.F."/>
            <person name="Oliveira U."/>
            <person name="Santos F.R."/>
            <person name="Vidigal T.H.D.A."/>
            <person name="Brescovit A.D."/>
            <person name="Santos A.J."/>
        </authorList>
    </citation>
    <scope>NUCLEOTIDE SEQUENCE</scope>
    <source>
        <tissue evidence="1">Shoot tissue taken approximately 20 cm above the soil surface</tissue>
    </source>
</reference>
<reference evidence="1" key="2">
    <citation type="journal article" date="2015" name="Data Brief">
        <title>Shoot transcriptome of the giant reed, Arundo donax.</title>
        <authorList>
            <person name="Barrero R.A."/>
            <person name="Guerrero F.D."/>
            <person name="Moolhuijzen P."/>
            <person name="Goolsby J.A."/>
            <person name="Tidwell J."/>
            <person name="Bellgard S.E."/>
            <person name="Bellgard M.I."/>
        </authorList>
    </citation>
    <scope>NUCLEOTIDE SEQUENCE</scope>
    <source>
        <tissue evidence="1">Shoot tissue taken approximately 20 cm above the soil surface</tissue>
    </source>
</reference>
<dbReference type="EMBL" id="GBRH01257567">
    <property type="protein sequence ID" value="JAD40328.1"/>
    <property type="molecule type" value="Transcribed_RNA"/>
</dbReference>
<protein>
    <submittedName>
        <fullName evidence="1">Uncharacterized protein</fullName>
    </submittedName>
</protein>
<proteinExistence type="predicted"/>
<sequence>MRVEKRSGGG</sequence>
<organism evidence="1">
    <name type="scientific">Arundo donax</name>
    <name type="common">Giant reed</name>
    <name type="synonym">Donax arundinaceus</name>
    <dbReference type="NCBI Taxonomy" id="35708"/>
    <lineage>
        <taxon>Eukaryota</taxon>
        <taxon>Viridiplantae</taxon>
        <taxon>Streptophyta</taxon>
        <taxon>Embryophyta</taxon>
        <taxon>Tracheophyta</taxon>
        <taxon>Spermatophyta</taxon>
        <taxon>Magnoliopsida</taxon>
        <taxon>Liliopsida</taxon>
        <taxon>Poales</taxon>
        <taxon>Poaceae</taxon>
        <taxon>PACMAD clade</taxon>
        <taxon>Arundinoideae</taxon>
        <taxon>Arundineae</taxon>
        <taxon>Arundo</taxon>
    </lineage>
</organism>
<accession>A0A0A8ZRK9</accession>